<dbReference type="SUPFAM" id="SSF48317">
    <property type="entry name" value="Acid phosphatase/Vanadium-dependent haloperoxidase"/>
    <property type="match status" value="1"/>
</dbReference>
<evidence type="ECO:0000313" key="8">
    <source>
        <dbReference type="Proteomes" id="UP000236584"/>
    </source>
</evidence>
<dbReference type="SMART" id="SM00014">
    <property type="entry name" value="acidPPc"/>
    <property type="match status" value="1"/>
</dbReference>
<feature type="transmembrane region" description="Helical" evidence="5">
    <location>
        <begin position="190"/>
        <end position="209"/>
    </location>
</feature>
<dbReference type="RefSeq" id="WP_103427803.1">
    <property type="nucleotide sequence ID" value="NZ_CP026310.1"/>
</dbReference>
<dbReference type="EMBL" id="CP026310">
    <property type="protein sequence ID" value="AUV84114.1"/>
    <property type="molecule type" value="Genomic_DNA"/>
</dbReference>
<dbReference type="KEGG" id="srub:C2R22_21245"/>
<dbReference type="AlphaFoldDB" id="A0A2I8VQF7"/>
<evidence type="ECO:0000256" key="4">
    <source>
        <dbReference type="ARBA" id="ARBA00023136"/>
    </source>
</evidence>
<dbReference type="InterPro" id="IPR026841">
    <property type="entry name" value="Aur1/Ipt1"/>
</dbReference>
<sequence>MTLLQVVLQVVAVVVALHVIGLYVFTSVRDGRTALRTARTNARRVAPAAMVLGVVLVANGLIRDAGVQLSWLIGINITRDIYAVEGEFVATVQSFATPELTAFFSFMYVFGYAFLLTFPVIMYVFHEDRVPLMTTIVAYSLNYGLGLVCYVAFIAYGPRNFMPELVDSLLYASWPQAQLLTSQVNVNTNVFPSLHTSLAATVTIIAYRFREPHSRWVPIAVFFATSIGLSTMYLGIHWLIDVVAGVVVAIISVAAALRITEKSTSGPHQLVSLRMTINRWLKNINR</sequence>
<evidence type="ECO:0000256" key="3">
    <source>
        <dbReference type="ARBA" id="ARBA00022989"/>
    </source>
</evidence>
<evidence type="ECO:0000313" key="7">
    <source>
        <dbReference type="EMBL" id="AUV84114.1"/>
    </source>
</evidence>
<feature type="transmembrane region" description="Helical" evidence="5">
    <location>
        <begin position="45"/>
        <end position="62"/>
    </location>
</feature>
<protein>
    <submittedName>
        <fullName evidence="7">Phosphoesterase PA-phosphatase</fullName>
    </submittedName>
</protein>
<proteinExistence type="predicted"/>
<keyword evidence="7" id="KW-0614">Plasmid</keyword>
<dbReference type="Proteomes" id="UP000236584">
    <property type="component" value="Plasmid unnamed1"/>
</dbReference>
<dbReference type="PANTHER" id="PTHR31310">
    <property type="match status" value="1"/>
</dbReference>
<feature type="transmembrane region" description="Helical" evidence="5">
    <location>
        <begin position="102"/>
        <end position="124"/>
    </location>
</feature>
<organism evidence="7 8">
    <name type="scientific">Salinigranum rubrum</name>
    <dbReference type="NCBI Taxonomy" id="755307"/>
    <lineage>
        <taxon>Archaea</taxon>
        <taxon>Methanobacteriati</taxon>
        <taxon>Methanobacteriota</taxon>
        <taxon>Stenosarchaea group</taxon>
        <taxon>Halobacteria</taxon>
        <taxon>Halobacteriales</taxon>
        <taxon>Haloferacaceae</taxon>
        <taxon>Salinigranum</taxon>
    </lineage>
</organism>
<geneLocation type="plasmid" evidence="7">
    <name>unnamed1</name>
</geneLocation>
<feature type="transmembrane region" description="Helical" evidence="5">
    <location>
        <begin position="6"/>
        <end position="25"/>
    </location>
</feature>
<dbReference type="PANTHER" id="PTHR31310:SF7">
    <property type="entry name" value="PA-PHOSPHATASE RELATED-FAMILY PROTEIN DDB_G0268928"/>
    <property type="match status" value="1"/>
</dbReference>
<feature type="transmembrane region" description="Helical" evidence="5">
    <location>
        <begin position="242"/>
        <end position="260"/>
    </location>
</feature>
<keyword evidence="8" id="KW-1185">Reference proteome</keyword>
<gene>
    <name evidence="7" type="ORF">C2R22_21245</name>
</gene>
<dbReference type="InterPro" id="IPR036938">
    <property type="entry name" value="PAP2/HPO_sf"/>
</dbReference>
<keyword evidence="4 5" id="KW-0472">Membrane</keyword>
<dbReference type="OrthoDB" id="329477at2157"/>
<accession>A0A2I8VQF7</accession>
<evidence type="ECO:0000256" key="1">
    <source>
        <dbReference type="ARBA" id="ARBA00004141"/>
    </source>
</evidence>
<dbReference type="Gene3D" id="1.20.144.10">
    <property type="entry name" value="Phosphatidic acid phosphatase type 2/haloperoxidase"/>
    <property type="match status" value="1"/>
</dbReference>
<dbReference type="GeneID" id="35594675"/>
<dbReference type="GO" id="GO:0016020">
    <property type="term" value="C:membrane"/>
    <property type="evidence" value="ECO:0007669"/>
    <property type="project" value="UniProtKB-SubCell"/>
</dbReference>
<dbReference type="Pfam" id="PF14378">
    <property type="entry name" value="PAP2_3"/>
    <property type="match status" value="1"/>
</dbReference>
<name>A0A2I8VQF7_9EURY</name>
<evidence type="ECO:0000256" key="5">
    <source>
        <dbReference type="SAM" id="Phobius"/>
    </source>
</evidence>
<reference evidence="7 8" key="1">
    <citation type="submission" date="2018-01" db="EMBL/GenBank/DDBJ databases">
        <title>Complete genome sequence of Salinigranum rubrum GX10T, an extremely halophilic archaeon isolated from a marine solar saltern.</title>
        <authorList>
            <person name="Han S."/>
        </authorList>
    </citation>
    <scope>NUCLEOTIDE SEQUENCE [LARGE SCALE GENOMIC DNA]</scope>
    <source>
        <strain evidence="7 8">GX10</strain>
        <plasmid evidence="8">Plasmid unnamed1</plasmid>
    </source>
</reference>
<keyword evidence="3 5" id="KW-1133">Transmembrane helix</keyword>
<evidence type="ECO:0000256" key="2">
    <source>
        <dbReference type="ARBA" id="ARBA00022692"/>
    </source>
</evidence>
<dbReference type="InterPro" id="IPR052185">
    <property type="entry name" value="IPC_Synthase-Related"/>
</dbReference>
<dbReference type="InterPro" id="IPR000326">
    <property type="entry name" value="PAP2/HPO"/>
</dbReference>
<feature type="transmembrane region" description="Helical" evidence="5">
    <location>
        <begin position="216"/>
        <end position="236"/>
    </location>
</feature>
<keyword evidence="2 5" id="KW-0812">Transmembrane</keyword>
<evidence type="ECO:0000259" key="6">
    <source>
        <dbReference type="SMART" id="SM00014"/>
    </source>
</evidence>
<feature type="domain" description="Phosphatidic acid phosphatase type 2/haloperoxidase" evidence="6">
    <location>
        <begin position="120"/>
        <end position="257"/>
    </location>
</feature>
<comment type="subcellular location">
    <subcellularLocation>
        <location evidence="1">Membrane</location>
        <topology evidence="1">Multi-pass membrane protein</topology>
    </subcellularLocation>
</comment>
<feature type="transmembrane region" description="Helical" evidence="5">
    <location>
        <begin position="136"/>
        <end position="156"/>
    </location>
</feature>